<protein>
    <submittedName>
        <fullName evidence="1">Uncharacterized protein</fullName>
    </submittedName>
</protein>
<sequence>MTREAGTAIRPLENYPHPPEEMERFSGGTFSNGNSFSEPEVAEDHYRQFKRILVRILLQDRFLYRNSLLKLRFPSGRVFAPRPTWYAGRFTLPPRSYESCASVFLQSASRQRRTCCVSAIDPTALGVVSCVVRRAFSHFCSIILDFT</sequence>
<evidence type="ECO:0000313" key="2">
    <source>
        <dbReference type="Proteomes" id="UP000479000"/>
    </source>
</evidence>
<proteinExistence type="predicted"/>
<evidence type="ECO:0000313" key="1">
    <source>
        <dbReference type="EMBL" id="CAB0012243.1"/>
    </source>
</evidence>
<dbReference type="AlphaFoldDB" id="A0A6H5H7S4"/>
<dbReference type="Proteomes" id="UP000479000">
    <property type="component" value="Unassembled WGS sequence"/>
</dbReference>
<feature type="non-terminal residue" evidence="1">
    <location>
        <position position="147"/>
    </location>
</feature>
<reference evidence="1 2" key="1">
    <citation type="submission" date="2020-02" db="EMBL/GenBank/DDBJ databases">
        <authorList>
            <person name="Ferguson B K."/>
        </authorList>
    </citation>
    <scope>NUCLEOTIDE SEQUENCE [LARGE SCALE GENOMIC DNA]</scope>
</reference>
<keyword evidence="2" id="KW-1185">Reference proteome</keyword>
<accession>A0A6H5H7S4</accession>
<name>A0A6H5H7S4_9HEMI</name>
<dbReference type="EMBL" id="CADCXU010025128">
    <property type="protein sequence ID" value="CAB0012243.1"/>
    <property type="molecule type" value="Genomic_DNA"/>
</dbReference>
<organism evidence="1 2">
    <name type="scientific">Nesidiocoris tenuis</name>
    <dbReference type="NCBI Taxonomy" id="355587"/>
    <lineage>
        <taxon>Eukaryota</taxon>
        <taxon>Metazoa</taxon>
        <taxon>Ecdysozoa</taxon>
        <taxon>Arthropoda</taxon>
        <taxon>Hexapoda</taxon>
        <taxon>Insecta</taxon>
        <taxon>Pterygota</taxon>
        <taxon>Neoptera</taxon>
        <taxon>Paraneoptera</taxon>
        <taxon>Hemiptera</taxon>
        <taxon>Heteroptera</taxon>
        <taxon>Panheteroptera</taxon>
        <taxon>Cimicomorpha</taxon>
        <taxon>Miridae</taxon>
        <taxon>Dicyphina</taxon>
        <taxon>Nesidiocoris</taxon>
    </lineage>
</organism>
<gene>
    <name evidence="1" type="ORF">NTEN_LOCUS17007</name>
</gene>